<proteinExistence type="predicted"/>
<name>A0AAQ3SWB0_PASNO</name>
<sequence length="65" mass="7641">MHSSLHAYTHWEFRYFVSNHDLKIHPRFYPCAVFASIQANNNFRGFKCEPQKAKRMNHQAGETGS</sequence>
<dbReference type="EMBL" id="CP144746">
    <property type="protein sequence ID" value="WVZ61089.1"/>
    <property type="molecule type" value="Genomic_DNA"/>
</dbReference>
<reference evidence="1 2" key="1">
    <citation type="submission" date="2024-02" db="EMBL/GenBank/DDBJ databases">
        <title>High-quality chromosome-scale genome assembly of Pensacola bahiagrass (Paspalum notatum Flugge var. saurae).</title>
        <authorList>
            <person name="Vega J.M."/>
            <person name="Podio M."/>
            <person name="Orjuela J."/>
            <person name="Siena L.A."/>
            <person name="Pessino S.C."/>
            <person name="Combes M.C."/>
            <person name="Mariac C."/>
            <person name="Albertini E."/>
            <person name="Pupilli F."/>
            <person name="Ortiz J.P.A."/>
            <person name="Leblanc O."/>
        </authorList>
    </citation>
    <scope>NUCLEOTIDE SEQUENCE [LARGE SCALE GENOMIC DNA]</scope>
    <source>
        <strain evidence="1">R1</strain>
        <tissue evidence="1">Leaf</tissue>
    </source>
</reference>
<accession>A0AAQ3SWB0</accession>
<gene>
    <name evidence="1" type="ORF">U9M48_011013</name>
</gene>
<protein>
    <submittedName>
        <fullName evidence="1">Uncharacterized protein</fullName>
    </submittedName>
</protein>
<dbReference type="AlphaFoldDB" id="A0AAQ3SWB0"/>
<organism evidence="1 2">
    <name type="scientific">Paspalum notatum var. saurae</name>
    <dbReference type="NCBI Taxonomy" id="547442"/>
    <lineage>
        <taxon>Eukaryota</taxon>
        <taxon>Viridiplantae</taxon>
        <taxon>Streptophyta</taxon>
        <taxon>Embryophyta</taxon>
        <taxon>Tracheophyta</taxon>
        <taxon>Spermatophyta</taxon>
        <taxon>Magnoliopsida</taxon>
        <taxon>Liliopsida</taxon>
        <taxon>Poales</taxon>
        <taxon>Poaceae</taxon>
        <taxon>PACMAD clade</taxon>
        <taxon>Panicoideae</taxon>
        <taxon>Andropogonodae</taxon>
        <taxon>Paspaleae</taxon>
        <taxon>Paspalinae</taxon>
        <taxon>Paspalum</taxon>
    </lineage>
</organism>
<keyword evidence="2" id="KW-1185">Reference proteome</keyword>
<evidence type="ECO:0000313" key="1">
    <source>
        <dbReference type="EMBL" id="WVZ61089.1"/>
    </source>
</evidence>
<dbReference type="Proteomes" id="UP001341281">
    <property type="component" value="Chromosome 02"/>
</dbReference>
<evidence type="ECO:0000313" key="2">
    <source>
        <dbReference type="Proteomes" id="UP001341281"/>
    </source>
</evidence>
<dbReference type="EMBL" id="CP144746">
    <property type="protein sequence ID" value="WVZ61088.1"/>
    <property type="molecule type" value="Genomic_DNA"/>
</dbReference>